<dbReference type="InterPro" id="IPR007712">
    <property type="entry name" value="RelE/ParE_toxin"/>
</dbReference>
<evidence type="ECO:0000256" key="1">
    <source>
        <dbReference type="ARBA" id="ARBA00022649"/>
    </source>
</evidence>
<dbReference type="Gene3D" id="3.30.2310.20">
    <property type="entry name" value="RelE-like"/>
    <property type="match status" value="1"/>
</dbReference>
<dbReference type="Proteomes" id="UP000673975">
    <property type="component" value="Unassembled WGS sequence"/>
</dbReference>
<organism evidence="2 3">
    <name type="scientific">Natronogracilivirga saccharolytica</name>
    <dbReference type="NCBI Taxonomy" id="2812953"/>
    <lineage>
        <taxon>Bacteria</taxon>
        <taxon>Pseudomonadati</taxon>
        <taxon>Balneolota</taxon>
        <taxon>Balneolia</taxon>
        <taxon>Balneolales</taxon>
        <taxon>Cyclonatronaceae</taxon>
        <taxon>Natronogracilivirga</taxon>
    </lineage>
</organism>
<keyword evidence="3" id="KW-1185">Reference proteome</keyword>
<accession>A0A8J7RPD7</accession>
<name>A0A8J7RPD7_9BACT</name>
<dbReference type="InterPro" id="IPR035093">
    <property type="entry name" value="RelE/ParE_toxin_dom_sf"/>
</dbReference>
<gene>
    <name evidence="2" type="ORF">NATSA_12435</name>
</gene>
<dbReference type="Pfam" id="PF05016">
    <property type="entry name" value="ParE_toxin"/>
    <property type="match status" value="1"/>
</dbReference>
<keyword evidence="1" id="KW-1277">Toxin-antitoxin system</keyword>
<dbReference type="AlphaFoldDB" id="A0A8J7RPD7"/>
<evidence type="ECO:0000313" key="2">
    <source>
        <dbReference type="EMBL" id="MBP3193474.1"/>
    </source>
</evidence>
<reference evidence="2" key="1">
    <citation type="submission" date="2021-02" db="EMBL/GenBank/DDBJ databases">
        <title>Natronogracilivirga saccharolytica gen. nov. sp. nov. a new anaerobic, haloalkiliphilic carbohydrate-fermenting bacterium from soda lake and proposing of Cyclonatronumiaceae fam. nov. in the phylum Balneolaeota.</title>
        <authorList>
            <person name="Zhilina T.N."/>
            <person name="Sorokin D.Y."/>
            <person name="Zavarzina D.G."/>
            <person name="Toshchakov S.V."/>
            <person name="Kublanov I.V."/>
        </authorList>
    </citation>
    <scope>NUCLEOTIDE SEQUENCE</scope>
    <source>
        <strain evidence="2">Z-1702</strain>
    </source>
</reference>
<comment type="caution">
    <text evidence="2">The sequence shown here is derived from an EMBL/GenBank/DDBJ whole genome shotgun (WGS) entry which is preliminary data.</text>
</comment>
<dbReference type="EMBL" id="JAFIDN010000011">
    <property type="protein sequence ID" value="MBP3193474.1"/>
    <property type="molecule type" value="Genomic_DNA"/>
</dbReference>
<evidence type="ECO:0000313" key="3">
    <source>
        <dbReference type="Proteomes" id="UP000673975"/>
    </source>
</evidence>
<proteinExistence type="predicted"/>
<sequence>MLKVYLSPLAEKKLSLLLEFIEQQWAKKERDEFLQKVLNAFKRVATHPESCPKSDTFPNLFKCVVSKQTSFFYRFNSEELEIITVFDNRQDPHKIDSDIKKYFSQ</sequence>
<protein>
    <submittedName>
        <fullName evidence="2">Type II toxin-antitoxin system RelE/ParE family toxin</fullName>
    </submittedName>
</protein>
<dbReference type="RefSeq" id="WP_336244716.1">
    <property type="nucleotide sequence ID" value="NZ_JAFIDN010000011.1"/>
</dbReference>